<evidence type="ECO:0000313" key="4">
    <source>
        <dbReference type="Proteomes" id="UP000054558"/>
    </source>
</evidence>
<feature type="compositionally biased region" description="Basic and acidic residues" evidence="1">
    <location>
        <begin position="139"/>
        <end position="156"/>
    </location>
</feature>
<evidence type="ECO:0000313" key="3">
    <source>
        <dbReference type="EMBL" id="GAQ80598.1"/>
    </source>
</evidence>
<feature type="signal peptide" evidence="2">
    <location>
        <begin position="1"/>
        <end position="21"/>
    </location>
</feature>
<dbReference type="Proteomes" id="UP000054558">
    <property type="component" value="Unassembled WGS sequence"/>
</dbReference>
<feature type="region of interest" description="Disordered" evidence="1">
    <location>
        <begin position="227"/>
        <end position="259"/>
    </location>
</feature>
<feature type="compositionally biased region" description="Acidic residues" evidence="1">
    <location>
        <begin position="125"/>
        <end position="138"/>
    </location>
</feature>
<feature type="compositionally biased region" description="Low complexity" evidence="1">
    <location>
        <begin position="233"/>
        <end position="258"/>
    </location>
</feature>
<feature type="compositionally biased region" description="Basic and acidic residues" evidence="1">
    <location>
        <begin position="437"/>
        <end position="448"/>
    </location>
</feature>
<gene>
    <name evidence="3" type="ORF">KFL_000570445</name>
</gene>
<reference evidence="3 4" key="1">
    <citation type="journal article" date="2014" name="Nat. Commun.">
        <title>Klebsormidium flaccidum genome reveals primary factors for plant terrestrial adaptation.</title>
        <authorList>
            <person name="Hori K."/>
            <person name="Maruyama F."/>
            <person name="Fujisawa T."/>
            <person name="Togashi T."/>
            <person name="Yamamoto N."/>
            <person name="Seo M."/>
            <person name="Sato S."/>
            <person name="Yamada T."/>
            <person name="Mori H."/>
            <person name="Tajima N."/>
            <person name="Moriyama T."/>
            <person name="Ikeuchi M."/>
            <person name="Watanabe M."/>
            <person name="Wada H."/>
            <person name="Kobayashi K."/>
            <person name="Saito M."/>
            <person name="Masuda T."/>
            <person name="Sasaki-Sekimoto Y."/>
            <person name="Mashiguchi K."/>
            <person name="Awai K."/>
            <person name="Shimojima M."/>
            <person name="Masuda S."/>
            <person name="Iwai M."/>
            <person name="Nobusawa T."/>
            <person name="Narise T."/>
            <person name="Kondo S."/>
            <person name="Saito H."/>
            <person name="Sato R."/>
            <person name="Murakawa M."/>
            <person name="Ihara Y."/>
            <person name="Oshima-Yamada Y."/>
            <person name="Ohtaka K."/>
            <person name="Satoh M."/>
            <person name="Sonobe K."/>
            <person name="Ishii M."/>
            <person name="Ohtani R."/>
            <person name="Kanamori-Sato M."/>
            <person name="Honoki R."/>
            <person name="Miyazaki D."/>
            <person name="Mochizuki H."/>
            <person name="Umetsu J."/>
            <person name="Higashi K."/>
            <person name="Shibata D."/>
            <person name="Kamiya Y."/>
            <person name="Sato N."/>
            <person name="Nakamura Y."/>
            <person name="Tabata S."/>
            <person name="Ida S."/>
            <person name="Kurokawa K."/>
            <person name="Ohta H."/>
        </authorList>
    </citation>
    <scope>NUCLEOTIDE SEQUENCE [LARGE SCALE GENOMIC DNA]</scope>
    <source>
        <strain evidence="3 4">NIES-2285</strain>
    </source>
</reference>
<sequence length="448" mass="46346">MAGVFRFLEAACLTAFDVAQGAVSGGLDPLCSSWRKLTFDELLFEMGRGVLMGALEGLLGEEEGAVVVGGEEGVVVSLEGGEERDEEEGVVFVGGEEGAVFVGGEEGEVFVGGEEGEVFVQREEGVEDSLGEGEEREEELGRAQEEGPEESGRALFEEDADQQAAPSALAGVADSPSAAPLVSFGPELTHDESQGDSDRAGEAPFEVSTAEDAAIFSGDAFAPAQIPSGFGGISSDPDFDFSPASSASQLRSPRSSPTVVPPVPVAQDLVAQDSVVHVWTEVSTVPLADVESRSAGFRAHRSSMLMALEESRSVVTLGGQEIGSEWFRGPGTALLRDWMQGEPSTSAATTPAAISAASARQVASPAAVQAAGTLKYIGNITLVHCLGEGGQGEVWSAMCFDDDGECFMAAAKFAGLSRGGTPRGSCSRSASSPPPPAKEEEQTDVKNI</sequence>
<feature type="region of interest" description="Disordered" evidence="1">
    <location>
        <begin position="417"/>
        <end position="448"/>
    </location>
</feature>
<dbReference type="AlphaFoldDB" id="A0A0U9HIF0"/>
<evidence type="ECO:0000256" key="1">
    <source>
        <dbReference type="SAM" id="MobiDB-lite"/>
    </source>
</evidence>
<dbReference type="EMBL" id="DF237006">
    <property type="protein sequence ID" value="GAQ80598.1"/>
    <property type="molecule type" value="Genomic_DNA"/>
</dbReference>
<feature type="region of interest" description="Disordered" evidence="1">
    <location>
        <begin position="120"/>
        <end position="205"/>
    </location>
</feature>
<protein>
    <submittedName>
        <fullName evidence="3">Uncharacterized protein</fullName>
    </submittedName>
</protein>
<feature type="chain" id="PRO_5006864943" evidence="2">
    <location>
        <begin position="22"/>
        <end position="448"/>
    </location>
</feature>
<organism evidence="3 4">
    <name type="scientific">Klebsormidium nitens</name>
    <name type="common">Green alga</name>
    <name type="synonym">Ulothrix nitens</name>
    <dbReference type="NCBI Taxonomy" id="105231"/>
    <lineage>
        <taxon>Eukaryota</taxon>
        <taxon>Viridiplantae</taxon>
        <taxon>Streptophyta</taxon>
        <taxon>Klebsormidiophyceae</taxon>
        <taxon>Klebsormidiales</taxon>
        <taxon>Klebsormidiaceae</taxon>
        <taxon>Klebsormidium</taxon>
    </lineage>
</organism>
<keyword evidence="2" id="KW-0732">Signal</keyword>
<feature type="compositionally biased region" description="Basic and acidic residues" evidence="1">
    <location>
        <begin position="188"/>
        <end position="201"/>
    </location>
</feature>
<proteinExistence type="predicted"/>
<keyword evidence="4" id="KW-1185">Reference proteome</keyword>
<accession>A0A0U9HIF0</accession>
<evidence type="ECO:0000256" key="2">
    <source>
        <dbReference type="SAM" id="SignalP"/>
    </source>
</evidence>
<name>A0A0U9HIF0_KLENI</name>